<dbReference type="SMART" id="SM00862">
    <property type="entry name" value="Trans_reg_C"/>
    <property type="match status" value="1"/>
</dbReference>
<evidence type="ECO:0000256" key="2">
    <source>
        <dbReference type="ARBA" id="ARBA00023015"/>
    </source>
</evidence>
<dbReference type="PRINTS" id="PR00364">
    <property type="entry name" value="DISEASERSIST"/>
</dbReference>
<dbReference type="CDD" id="cd15831">
    <property type="entry name" value="BTAD"/>
    <property type="match status" value="1"/>
</dbReference>
<organism evidence="8 9">
    <name type="scientific">Virgisporangium ochraceum</name>
    <dbReference type="NCBI Taxonomy" id="65505"/>
    <lineage>
        <taxon>Bacteria</taxon>
        <taxon>Bacillati</taxon>
        <taxon>Actinomycetota</taxon>
        <taxon>Actinomycetes</taxon>
        <taxon>Micromonosporales</taxon>
        <taxon>Micromonosporaceae</taxon>
        <taxon>Virgisporangium</taxon>
    </lineage>
</organism>
<keyword evidence="5" id="KW-0802">TPR repeat</keyword>
<evidence type="ECO:0000256" key="6">
    <source>
        <dbReference type="PROSITE-ProRule" id="PRU01091"/>
    </source>
</evidence>
<dbReference type="Gene3D" id="3.40.50.300">
    <property type="entry name" value="P-loop containing nucleotide triphosphate hydrolases"/>
    <property type="match status" value="1"/>
</dbReference>
<evidence type="ECO:0000256" key="5">
    <source>
        <dbReference type="PROSITE-ProRule" id="PRU00339"/>
    </source>
</evidence>
<dbReference type="Gene3D" id="1.10.10.10">
    <property type="entry name" value="Winged helix-like DNA-binding domain superfamily/Winged helix DNA-binding domain"/>
    <property type="match status" value="1"/>
</dbReference>
<name>A0A8J4A4G2_9ACTN</name>
<protein>
    <submittedName>
        <fullName evidence="8">SARP family transcriptional regulator</fullName>
    </submittedName>
</protein>
<evidence type="ECO:0000313" key="9">
    <source>
        <dbReference type="Proteomes" id="UP000635606"/>
    </source>
</evidence>
<dbReference type="InterPro" id="IPR016032">
    <property type="entry name" value="Sig_transdc_resp-reg_C-effctor"/>
</dbReference>
<accession>A0A8J4A4G2</accession>
<dbReference type="InterPro" id="IPR036388">
    <property type="entry name" value="WH-like_DNA-bd_sf"/>
</dbReference>
<keyword evidence="4" id="KW-0804">Transcription</keyword>
<reference evidence="8" key="1">
    <citation type="submission" date="2021-01" db="EMBL/GenBank/DDBJ databases">
        <title>Whole genome shotgun sequence of Virgisporangium ochraceum NBRC 16418.</title>
        <authorList>
            <person name="Komaki H."/>
            <person name="Tamura T."/>
        </authorList>
    </citation>
    <scope>NUCLEOTIDE SEQUENCE</scope>
    <source>
        <strain evidence="8">NBRC 16418</strain>
    </source>
</reference>
<dbReference type="PROSITE" id="PS51755">
    <property type="entry name" value="OMPR_PHOB"/>
    <property type="match status" value="1"/>
</dbReference>
<dbReference type="SUPFAM" id="SSF52540">
    <property type="entry name" value="P-loop containing nucleoside triphosphate hydrolases"/>
    <property type="match status" value="1"/>
</dbReference>
<keyword evidence="2" id="KW-0805">Transcription regulation</keyword>
<dbReference type="SUPFAM" id="SSF48452">
    <property type="entry name" value="TPR-like"/>
    <property type="match status" value="2"/>
</dbReference>
<evidence type="ECO:0000313" key="8">
    <source>
        <dbReference type="EMBL" id="GIJ75514.1"/>
    </source>
</evidence>
<keyword evidence="3 6" id="KW-0238">DNA-binding</keyword>
<dbReference type="GO" id="GO:0000160">
    <property type="term" value="P:phosphorelay signal transduction system"/>
    <property type="evidence" value="ECO:0007669"/>
    <property type="project" value="InterPro"/>
</dbReference>
<evidence type="ECO:0000256" key="4">
    <source>
        <dbReference type="ARBA" id="ARBA00023163"/>
    </source>
</evidence>
<dbReference type="Pfam" id="PF13424">
    <property type="entry name" value="TPR_12"/>
    <property type="match status" value="2"/>
</dbReference>
<dbReference type="SMART" id="SM01043">
    <property type="entry name" value="BTAD"/>
    <property type="match status" value="1"/>
</dbReference>
<sequence length="953" mass="102370">MLRVVGEQGRSVAWSLLRGPVRLEVDGRDVDLGPPRQRLVLAVLLLSPDRSVPVESIVERIWDGRPPRASNPVAPYVARLRRVVGGSGTLSYRSGGYRLDCDPDQVDLHRARRLATGGRAAARTGDDERAVDLLRRALTGWHAEALADLPGHWAAGMRDTLRRERADLLADWAEAGLRLSGPGCARPSAPAEVIRTLRPAVADDPVAERLVASLMAAYAATGQVTAALDCYAALRAAVADRFGSEPSAAVRDLHVRLLRGSGDHPEPPEPPRVAVTGASRVVPAQLPLDVRGFSGRQDELARLDALLTEGLTASPTVAVVHGGPGVGKTTLAVHWGHRAAARFPDGQLFVNLRGFDPGGQGMRPAQAVRGFLVALGVAADAVPPDPDAQVALYRSLLAGKRILIVLDNVRDADQARPLLPGAGTTVALLTSRNHLTGLIAAEGAHPVTLDVLPGAHARQLLGFRLGADRTAAEPDAVQQIVTACAGLPLALAIISARAQQNTFPLATIAAELTDADRRLDALDAGEASTRAGAVFSWSYAALSAPAATLFRLFGLHPGTDIGVPAAASLAGEPVPVTRRLLTELTRSSLLTEHRPGRYTTHDLLRAYAAHQARTHDDAATRRASLARLLDHHVHTAHAANRQLDPMRDPMPLLLGAPAAGVTLDPPTDRDRATAWYAAEAETLGAILRSPAVREFPGHVWQFAWALDTFMFRSGHWHELAATWRGALDAARRLCDPGAQAYAHNLLAFVEVHLGRHDRAEDHFDRALHLYGQTGDRGGAAHTHRNLGFLRWRQGDKRRALHHTQQSLAGFRAVGTASRTAHALNAVGWCHAQLGNHAEALAHCREALTLHQEVRDVHGEASTWDSLGYAYHRLADHARAHHCYTRSVELYAEAGDRFNQADALSHLGDSHRAAGDHGAASAAWRRAHDILTRLGHPDAETVRRKLVDAVQVGD</sequence>
<dbReference type="Pfam" id="PF00486">
    <property type="entry name" value="Trans_reg_C"/>
    <property type="match status" value="1"/>
</dbReference>
<dbReference type="InterPro" id="IPR005158">
    <property type="entry name" value="BTAD"/>
</dbReference>
<dbReference type="EMBL" id="BOPH01000163">
    <property type="protein sequence ID" value="GIJ75514.1"/>
    <property type="molecule type" value="Genomic_DNA"/>
</dbReference>
<dbReference type="GO" id="GO:0043531">
    <property type="term" value="F:ADP binding"/>
    <property type="evidence" value="ECO:0007669"/>
    <property type="project" value="InterPro"/>
</dbReference>
<evidence type="ECO:0000256" key="1">
    <source>
        <dbReference type="ARBA" id="ARBA00005820"/>
    </source>
</evidence>
<evidence type="ECO:0000259" key="7">
    <source>
        <dbReference type="PROSITE" id="PS51755"/>
    </source>
</evidence>
<keyword evidence="9" id="KW-1185">Reference proteome</keyword>
<feature type="repeat" description="TPR" evidence="5">
    <location>
        <begin position="860"/>
        <end position="893"/>
    </location>
</feature>
<comment type="similarity">
    <text evidence="1">Belongs to the AfsR/DnrI/RedD regulatory family.</text>
</comment>
<gene>
    <name evidence="8" type="ORF">Voc01_104310</name>
</gene>
<dbReference type="InterPro" id="IPR019734">
    <property type="entry name" value="TPR_rpt"/>
</dbReference>
<dbReference type="InterPro" id="IPR011990">
    <property type="entry name" value="TPR-like_helical_dom_sf"/>
</dbReference>
<dbReference type="InterPro" id="IPR051677">
    <property type="entry name" value="AfsR-DnrI-RedD_regulator"/>
</dbReference>
<dbReference type="PROSITE" id="PS50005">
    <property type="entry name" value="TPR"/>
    <property type="match status" value="1"/>
</dbReference>
<feature type="DNA-binding region" description="OmpR/PhoB-type" evidence="6">
    <location>
        <begin position="3"/>
        <end position="101"/>
    </location>
</feature>
<evidence type="ECO:0000256" key="3">
    <source>
        <dbReference type="ARBA" id="ARBA00023125"/>
    </source>
</evidence>
<feature type="domain" description="OmpR/PhoB-type" evidence="7">
    <location>
        <begin position="3"/>
        <end position="101"/>
    </location>
</feature>
<dbReference type="PANTHER" id="PTHR35807:SF1">
    <property type="entry name" value="TRANSCRIPTIONAL REGULATOR REDD"/>
    <property type="match status" value="1"/>
</dbReference>
<dbReference type="Gene3D" id="1.25.40.10">
    <property type="entry name" value="Tetratricopeptide repeat domain"/>
    <property type="match status" value="2"/>
</dbReference>
<dbReference type="Proteomes" id="UP000635606">
    <property type="component" value="Unassembled WGS sequence"/>
</dbReference>
<comment type="caution">
    <text evidence="8">The sequence shown here is derived from an EMBL/GenBank/DDBJ whole genome shotgun (WGS) entry which is preliminary data.</text>
</comment>
<dbReference type="GO" id="GO:0003677">
    <property type="term" value="F:DNA binding"/>
    <property type="evidence" value="ECO:0007669"/>
    <property type="project" value="UniProtKB-UniRule"/>
</dbReference>
<dbReference type="PANTHER" id="PTHR35807">
    <property type="entry name" value="TRANSCRIPTIONAL REGULATOR REDD-RELATED"/>
    <property type="match status" value="1"/>
</dbReference>
<dbReference type="InterPro" id="IPR001867">
    <property type="entry name" value="OmpR/PhoB-type_DNA-bd"/>
</dbReference>
<dbReference type="GO" id="GO:0006355">
    <property type="term" value="P:regulation of DNA-templated transcription"/>
    <property type="evidence" value="ECO:0007669"/>
    <property type="project" value="InterPro"/>
</dbReference>
<proteinExistence type="inferred from homology"/>
<dbReference type="AlphaFoldDB" id="A0A8J4A4G2"/>
<dbReference type="SUPFAM" id="SSF46894">
    <property type="entry name" value="C-terminal effector domain of the bipartite response regulators"/>
    <property type="match status" value="1"/>
</dbReference>
<dbReference type="Pfam" id="PF03704">
    <property type="entry name" value="BTAD"/>
    <property type="match status" value="1"/>
</dbReference>
<dbReference type="InterPro" id="IPR027417">
    <property type="entry name" value="P-loop_NTPase"/>
</dbReference>
<dbReference type="SMART" id="SM00028">
    <property type="entry name" value="TPR"/>
    <property type="match status" value="5"/>
</dbReference>